<reference evidence="1 2" key="2">
    <citation type="journal article" date="2022" name="Mol. Ecol. Resour.">
        <title>The genomes of chicory, endive, great burdock and yacon provide insights into Asteraceae paleo-polyploidization history and plant inulin production.</title>
        <authorList>
            <person name="Fan W."/>
            <person name="Wang S."/>
            <person name="Wang H."/>
            <person name="Wang A."/>
            <person name="Jiang F."/>
            <person name="Liu H."/>
            <person name="Zhao H."/>
            <person name="Xu D."/>
            <person name="Zhang Y."/>
        </authorList>
    </citation>
    <scope>NUCLEOTIDE SEQUENCE [LARGE SCALE GENOMIC DNA]</scope>
    <source>
        <strain evidence="2">cv. Niubang</strain>
    </source>
</reference>
<dbReference type="EMBL" id="CM042052">
    <property type="protein sequence ID" value="KAI3720130.1"/>
    <property type="molecule type" value="Genomic_DNA"/>
</dbReference>
<protein>
    <submittedName>
        <fullName evidence="1">Uncharacterized protein</fullName>
    </submittedName>
</protein>
<evidence type="ECO:0000313" key="2">
    <source>
        <dbReference type="Proteomes" id="UP001055879"/>
    </source>
</evidence>
<keyword evidence="2" id="KW-1185">Reference proteome</keyword>
<comment type="caution">
    <text evidence="1">The sequence shown here is derived from an EMBL/GenBank/DDBJ whole genome shotgun (WGS) entry which is preliminary data.</text>
</comment>
<organism evidence="1 2">
    <name type="scientific">Arctium lappa</name>
    <name type="common">Greater burdock</name>
    <name type="synonym">Lappa major</name>
    <dbReference type="NCBI Taxonomy" id="4217"/>
    <lineage>
        <taxon>Eukaryota</taxon>
        <taxon>Viridiplantae</taxon>
        <taxon>Streptophyta</taxon>
        <taxon>Embryophyta</taxon>
        <taxon>Tracheophyta</taxon>
        <taxon>Spermatophyta</taxon>
        <taxon>Magnoliopsida</taxon>
        <taxon>eudicotyledons</taxon>
        <taxon>Gunneridae</taxon>
        <taxon>Pentapetalae</taxon>
        <taxon>asterids</taxon>
        <taxon>campanulids</taxon>
        <taxon>Asterales</taxon>
        <taxon>Asteraceae</taxon>
        <taxon>Carduoideae</taxon>
        <taxon>Cardueae</taxon>
        <taxon>Arctiinae</taxon>
        <taxon>Arctium</taxon>
    </lineage>
</organism>
<sequence>MNKASGSQSSPATTNIQPENPQSPINDVQGYGDNIHKYKATDHFNVMVSAFKNVLIGWIWNVVFSVDVLIRQQKEGGGSSADIISFNPKPDDFDGVIKVLLQTYLDTKVLDLSGFVDLILQQVTVGTIIKIDEDDSVYDFVTTLNLKRCKDRK</sequence>
<dbReference type="Proteomes" id="UP001055879">
    <property type="component" value="Linkage Group LG06"/>
</dbReference>
<reference evidence="2" key="1">
    <citation type="journal article" date="2022" name="Mol. Ecol. Resour.">
        <title>The genomes of chicory, endive, great burdock and yacon provide insights into Asteraceae palaeo-polyploidization history and plant inulin production.</title>
        <authorList>
            <person name="Fan W."/>
            <person name="Wang S."/>
            <person name="Wang H."/>
            <person name="Wang A."/>
            <person name="Jiang F."/>
            <person name="Liu H."/>
            <person name="Zhao H."/>
            <person name="Xu D."/>
            <person name="Zhang Y."/>
        </authorList>
    </citation>
    <scope>NUCLEOTIDE SEQUENCE [LARGE SCALE GENOMIC DNA]</scope>
    <source>
        <strain evidence="2">cv. Niubang</strain>
    </source>
</reference>
<proteinExistence type="predicted"/>
<name>A0ACB9BHH2_ARCLA</name>
<evidence type="ECO:0000313" key="1">
    <source>
        <dbReference type="EMBL" id="KAI3720130.1"/>
    </source>
</evidence>
<accession>A0ACB9BHH2</accession>
<gene>
    <name evidence="1" type="ORF">L6452_21040</name>
</gene>